<dbReference type="GeneID" id="31006599"/>
<keyword evidence="2" id="KW-1185">Reference proteome</keyword>
<dbReference type="EMBL" id="LFMY01000010">
    <property type="protein sequence ID" value="OKL58020.1"/>
    <property type="molecule type" value="Genomic_DNA"/>
</dbReference>
<dbReference type="AlphaFoldDB" id="A0A225ACC7"/>
<sequence length="140" mass="14598">MKAARITSWDSLPEYMSVPALGPAPLVAPFFAERVNIKWSQLVKLEPVTDSTTVAAMGDPFGSSWMALQCRAIVGCRGRTVAIFGATSAGGKAVVSSARFLGVGIARDADTLPNIEGLDDGVVLTKISLCLPALALCISC</sequence>
<accession>A0A225ACC7</accession>
<dbReference type="STRING" id="1441469.A0A225ACC7"/>
<dbReference type="Proteomes" id="UP000214365">
    <property type="component" value="Unassembled WGS sequence"/>
</dbReference>
<protein>
    <submittedName>
        <fullName evidence="1">Uncharacterized protein</fullName>
    </submittedName>
</protein>
<organism evidence="1 2">
    <name type="scientific">Talaromyces atroroseus</name>
    <dbReference type="NCBI Taxonomy" id="1441469"/>
    <lineage>
        <taxon>Eukaryota</taxon>
        <taxon>Fungi</taxon>
        <taxon>Dikarya</taxon>
        <taxon>Ascomycota</taxon>
        <taxon>Pezizomycotina</taxon>
        <taxon>Eurotiomycetes</taxon>
        <taxon>Eurotiomycetidae</taxon>
        <taxon>Eurotiales</taxon>
        <taxon>Trichocomaceae</taxon>
        <taxon>Talaromyces</taxon>
        <taxon>Talaromyces sect. Trachyspermi</taxon>
    </lineage>
</organism>
<dbReference type="Gene3D" id="3.90.180.10">
    <property type="entry name" value="Medium-chain alcohol dehydrogenases, catalytic domain"/>
    <property type="match status" value="1"/>
</dbReference>
<comment type="caution">
    <text evidence="1">The sequence shown here is derived from an EMBL/GenBank/DDBJ whole genome shotgun (WGS) entry which is preliminary data.</text>
</comment>
<name>A0A225ACC7_TALAT</name>
<evidence type="ECO:0000313" key="1">
    <source>
        <dbReference type="EMBL" id="OKL58020.1"/>
    </source>
</evidence>
<dbReference type="OrthoDB" id="809632at2759"/>
<gene>
    <name evidence="1" type="ORF">UA08_06844</name>
</gene>
<reference evidence="1 2" key="1">
    <citation type="submission" date="2015-06" db="EMBL/GenBank/DDBJ databases">
        <title>Talaromyces atroroseus IBT 11181 draft genome.</title>
        <authorList>
            <person name="Rasmussen K.B."/>
            <person name="Rasmussen S."/>
            <person name="Petersen B."/>
            <person name="Sicheritz-Ponten T."/>
            <person name="Mortensen U.H."/>
            <person name="Thrane U."/>
        </authorList>
    </citation>
    <scope>NUCLEOTIDE SEQUENCE [LARGE SCALE GENOMIC DNA]</scope>
    <source>
        <strain evidence="1 2">IBT 11181</strain>
    </source>
</reference>
<proteinExistence type="predicted"/>
<evidence type="ECO:0000313" key="2">
    <source>
        <dbReference type="Proteomes" id="UP000214365"/>
    </source>
</evidence>
<dbReference type="RefSeq" id="XP_020118141.1">
    <property type="nucleotide sequence ID" value="XM_020269166.1"/>
</dbReference>